<name>A0ACA9R0Q9_9GLOM</name>
<evidence type="ECO:0000313" key="2">
    <source>
        <dbReference type="Proteomes" id="UP000789920"/>
    </source>
</evidence>
<sequence>MSSSKEKIPEMVANQSVSNQPKGTSHVTKISETARSQKSDALPPWNQYDKAFIAEECTLEANKIGEKEARALIYDK</sequence>
<proteinExistence type="predicted"/>
<evidence type="ECO:0000313" key="1">
    <source>
        <dbReference type="EMBL" id="CAG8772052.1"/>
    </source>
</evidence>
<organism evidence="1 2">
    <name type="scientific">Racocetra persica</name>
    <dbReference type="NCBI Taxonomy" id="160502"/>
    <lineage>
        <taxon>Eukaryota</taxon>
        <taxon>Fungi</taxon>
        <taxon>Fungi incertae sedis</taxon>
        <taxon>Mucoromycota</taxon>
        <taxon>Glomeromycotina</taxon>
        <taxon>Glomeromycetes</taxon>
        <taxon>Diversisporales</taxon>
        <taxon>Gigasporaceae</taxon>
        <taxon>Racocetra</taxon>
    </lineage>
</organism>
<gene>
    <name evidence="1" type="ORF">RPERSI_LOCUS16526</name>
</gene>
<protein>
    <submittedName>
        <fullName evidence="1">12711_t:CDS:1</fullName>
    </submittedName>
</protein>
<feature type="non-terminal residue" evidence="1">
    <location>
        <position position="76"/>
    </location>
</feature>
<comment type="caution">
    <text evidence="1">The sequence shown here is derived from an EMBL/GenBank/DDBJ whole genome shotgun (WGS) entry which is preliminary data.</text>
</comment>
<accession>A0ACA9R0Q9</accession>
<keyword evidence="2" id="KW-1185">Reference proteome</keyword>
<reference evidence="1" key="1">
    <citation type="submission" date="2021-06" db="EMBL/GenBank/DDBJ databases">
        <authorList>
            <person name="Kallberg Y."/>
            <person name="Tangrot J."/>
            <person name="Rosling A."/>
        </authorList>
    </citation>
    <scope>NUCLEOTIDE SEQUENCE</scope>
    <source>
        <strain evidence="1">MA461A</strain>
    </source>
</reference>
<dbReference type="Proteomes" id="UP000789920">
    <property type="component" value="Unassembled WGS sequence"/>
</dbReference>
<dbReference type="EMBL" id="CAJVQC010040985">
    <property type="protein sequence ID" value="CAG8772052.1"/>
    <property type="molecule type" value="Genomic_DNA"/>
</dbReference>